<keyword evidence="9" id="KW-1185">Reference proteome</keyword>
<keyword evidence="3 6" id="KW-0812">Transmembrane</keyword>
<feature type="transmembrane region" description="Helical" evidence="6">
    <location>
        <begin position="381"/>
        <end position="402"/>
    </location>
</feature>
<feature type="transmembrane region" description="Helical" evidence="6">
    <location>
        <begin position="319"/>
        <end position="341"/>
    </location>
</feature>
<dbReference type="InterPro" id="IPR036259">
    <property type="entry name" value="MFS_trans_sf"/>
</dbReference>
<evidence type="ECO:0000256" key="6">
    <source>
        <dbReference type="SAM" id="Phobius"/>
    </source>
</evidence>
<evidence type="ECO:0000313" key="8">
    <source>
        <dbReference type="EMBL" id="RVU35648.1"/>
    </source>
</evidence>
<evidence type="ECO:0000259" key="7">
    <source>
        <dbReference type="PROSITE" id="PS50850"/>
    </source>
</evidence>
<dbReference type="RefSeq" id="WP_127699423.1">
    <property type="nucleotide sequence ID" value="NZ_SACS01000013.1"/>
</dbReference>
<dbReference type="Gene3D" id="1.20.1250.20">
    <property type="entry name" value="MFS general substrate transporter like domains"/>
    <property type="match status" value="2"/>
</dbReference>
<feature type="transmembrane region" description="Helical" evidence="6">
    <location>
        <begin position="73"/>
        <end position="92"/>
    </location>
</feature>
<feature type="domain" description="Major facilitator superfamily (MFS) profile" evidence="7">
    <location>
        <begin position="8"/>
        <end position="405"/>
    </location>
</feature>
<feature type="transmembrane region" description="Helical" evidence="6">
    <location>
        <begin position="39"/>
        <end position="66"/>
    </location>
</feature>
<feature type="transmembrane region" description="Helical" evidence="6">
    <location>
        <begin position="296"/>
        <end position="313"/>
    </location>
</feature>
<dbReference type="EMBL" id="SACS01000013">
    <property type="protein sequence ID" value="RVU35648.1"/>
    <property type="molecule type" value="Genomic_DNA"/>
</dbReference>
<dbReference type="InterPro" id="IPR050375">
    <property type="entry name" value="MFS_TsgA-like"/>
</dbReference>
<feature type="transmembrane region" description="Helical" evidence="6">
    <location>
        <begin position="7"/>
        <end position="27"/>
    </location>
</feature>
<dbReference type="AlphaFoldDB" id="A0A437QM89"/>
<feature type="transmembrane region" description="Helical" evidence="6">
    <location>
        <begin position="132"/>
        <end position="154"/>
    </location>
</feature>
<reference evidence="8 9" key="1">
    <citation type="submission" date="2019-01" db="EMBL/GenBank/DDBJ databases">
        <authorList>
            <person name="Chen W.-M."/>
        </authorList>
    </citation>
    <scope>NUCLEOTIDE SEQUENCE [LARGE SCALE GENOMIC DNA]</scope>
    <source>
        <strain evidence="8 9">KYPC3</strain>
    </source>
</reference>
<dbReference type="OrthoDB" id="9795150at2"/>
<dbReference type="SUPFAM" id="SSF103473">
    <property type="entry name" value="MFS general substrate transporter"/>
    <property type="match status" value="1"/>
</dbReference>
<dbReference type="InterPro" id="IPR011701">
    <property type="entry name" value="MFS"/>
</dbReference>
<dbReference type="Proteomes" id="UP000283077">
    <property type="component" value="Unassembled WGS sequence"/>
</dbReference>
<feature type="transmembrane region" description="Helical" evidence="6">
    <location>
        <begin position="98"/>
        <end position="120"/>
    </location>
</feature>
<feature type="transmembrane region" description="Helical" evidence="6">
    <location>
        <begin position="267"/>
        <end position="289"/>
    </location>
</feature>
<accession>A0A437QM89</accession>
<proteinExistence type="predicted"/>
<feature type="transmembrane region" description="Helical" evidence="6">
    <location>
        <begin position="353"/>
        <end position="375"/>
    </location>
</feature>
<gene>
    <name evidence="8" type="ORF">EOE67_12520</name>
</gene>
<dbReference type="PANTHER" id="PTHR43702">
    <property type="entry name" value="L-FUCOSE-PROTON SYMPORTER"/>
    <property type="match status" value="1"/>
</dbReference>
<dbReference type="GO" id="GO:0022857">
    <property type="term" value="F:transmembrane transporter activity"/>
    <property type="evidence" value="ECO:0007669"/>
    <property type="project" value="InterPro"/>
</dbReference>
<sequence>MRSQHPVLILLVLTGFITVSFITNLLGPIFPELISDFGIGLMLAGFFPFAFFIAYGVMSVPAGLLVERFGERAMMLFAYSLSALSCGLFVLLPHFAVAMLSLFCLGLAMSVLQVVMNPLLRFAAGSEHYSFMAVLGQLLFGLAAAITPVIYQQLTALPSDAWLYPLLLWLPATMPWLSLYLLFAVICLLMLVWLWFLPFPKHTATEAAAEPESAHHMLQSQWLLLKNRTVQKFFVAIFCYVALEQGIANSMAVYLQQVHQVDAASTGASAVGQFWLNMTIGCVLGLLLLKLFDCRFILLIFGTVSLLLLVLGLSGDKPLALWCLPLLGGSLSVMWSIIFALALNSMPGQHGAVAGILCSGIIGGAFASPLLGLLAEQLDSIRLAMLLLFVPLAYIISIVFWARPLVNNQNWWASRQRQPAAGLEDVA</sequence>
<dbReference type="InterPro" id="IPR020846">
    <property type="entry name" value="MFS_dom"/>
</dbReference>
<keyword evidence="5 6" id="KW-0472">Membrane</keyword>
<dbReference type="Pfam" id="PF07690">
    <property type="entry name" value="MFS_1"/>
    <property type="match status" value="1"/>
</dbReference>
<comment type="caution">
    <text evidence="8">The sequence shown here is derived from an EMBL/GenBank/DDBJ whole genome shotgun (WGS) entry which is preliminary data.</text>
</comment>
<name>A0A437QM89_9GAMM</name>
<dbReference type="PROSITE" id="PS50850">
    <property type="entry name" value="MFS"/>
    <property type="match status" value="1"/>
</dbReference>
<keyword evidence="2" id="KW-1003">Cell membrane</keyword>
<protein>
    <submittedName>
        <fullName evidence="8">MFS transporter</fullName>
    </submittedName>
</protein>
<evidence type="ECO:0000256" key="5">
    <source>
        <dbReference type="ARBA" id="ARBA00023136"/>
    </source>
</evidence>
<evidence type="ECO:0000256" key="3">
    <source>
        <dbReference type="ARBA" id="ARBA00022692"/>
    </source>
</evidence>
<comment type="subcellular location">
    <subcellularLocation>
        <location evidence="1">Cell inner membrane</location>
        <topology evidence="1">Multi-pass membrane protein</topology>
    </subcellularLocation>
</comment>
<evidence type="ECO:0000313" key="9">
    <source>
        <dbReference type="Proteomes" id="UP000283077"/>
    </source>
</evidence>
<evidence type="ECO:0000256" key="4">
    <source>
        <dbReference type="ARBA" id="ARBA00022989"/>
    </source>
</evidence>
<feature type="transmembrane region" description="Helical" evidence="6">
    <location>
        <begin position="174"/>
        <end position="196"/>
    </location>
</feature>
<evidence type="ECO:0000256" key="2">
    <source>
        <dbReference type="ARBA" id="ARBA00022475"/>
    </source>
</evidence>
<organism evidence="8 9">
    <name type="scientific">Rheinheimera riviphila</name>
    <dbReference type="NCBI Taxonomy" id="1834037"/>
    <lineage>
        <taxon>Bacteria</taxon>
        <taxon>Pseudomonadati</taxon>
        <taxon>Pseudomonadota</taxon>
        <taxon>Gammaproteobacteria</taxon>
        <taxon>Chromatiales</taxon>
        <taxon>Chromatiaceae</taxon>
        <taxon>Rheinheimera</taxon>
    </lineage>
</organism>
<feature type="transmembrane region" description="Helical" evidence="6">
    <location>
        <begin position="233"/>
        <end position="255"/>
    </location>
</feature>
<dbReference type="PANTHER" id="PTHR43702:SF12">
    <property type="entry name" value="N-ACETYL GLUCOSAMINE TRANSPORTER NAGP"/>
    <property type="match status" value="1"/>
</dbReference>
<keyword evidence="4 6" id="KW-1133">Transmembrane helix</keyword>
<evidence type="ECO:0000256" key="1">
    <source>
        <dbReference type="ARBA" id="ARBA00004429"/>
    </source>
</evidence>
<dbReference type="GO" id="GO:0005886">
    <property type="term" value="C:plasma membrane"/>
    <property type="evidence" value="ECO:0007669"/>
    <property type="project" value="UniProtKB-SubCell"/>
</dbReference>